<sequence length="88" mass="9829">MGPESTSVSLRVARVLAEIEGVEPHELEYSLYNCINTEALELLMTSKQPEWELTFRVPDHTVTVYGTGAIEIDGELVEEGSENSIFKE</sequence>
<evidence type="ECO:0000259" key="1">
    <source>
        <dbReference type="Pfam" id="PF18545"/>
    </source>
</evidence>
<proteinExistence type="predicted"/>
<dbReference type="OrthoDB" id="271604at2157"/>
<gene>
    <name evidence="2" type="ORF">SAMN04487967_1225</name>
</gene>
<organism evidence="2 3">
    <name type="scientific">Natronorubrum sediminis</name>
    <dbReference type="NCBI Taxonomy" id="640943"/>
    <lineage>
        <taxon>Archaea</taxon>
        <taxon>Methanobacteriati</taxon>
        <taxon>Methanobacteriota</taxon>
        <taxon>Stenosarchaea group</taxon>
        <taxon>Halobacteria</taxon>
        <taxon>Halobacteriales</taxon>
        <taxon>Natrialbaceae</taxon>
        <taxon>Natronorubrum</taxon>
    </lineage>
</organism>
<feature type="domain" description="Halobacterial output" evidence="1">
    <location>
        <begin position="5"/>
        <end position="73"/>
    </location>
</feature>
<name>A0A1H6FQM2_9EURY</name>
<evidence type="ECO:0000313" key="2">
    <source>
        <dbReference type="EMBL" id="SEH13221.1"/>
    </source>
</evidence>
<dbReference type="InterPro" id="IPR040624">
    <property type="entry name" value="HalOD1"/>
</dbReference>
<dbReference type="RefSeq" id="WP_090506067.1">
    <property type="nucleotide sequence ID" value="NZ_FNWL01000001.1"/>
</dbReference>
<dbReference type="AlphaFoldDB" id="A0A1H6FQM2"/>
<dbReference type="EMBL" id="FNWL01000001">
    <property type="protein sequence ID" value="SEH13221.1"/>
    <property type="molecule type" value="Genomic_DNA"/>
</dbReference>
<dbReference type="Proteomes" id="UP000199112">
    <property type="component" value="Unassembled WGS sequence"/>
</dbReference>
<reference evidence="3" key="1">
    <citation type="submission" date="2016-10" db="EMBL/GenBank/DDBJ databases">
        <authorList>
            <person name="Varghese N."/>
            <person name="Submissions S."/>
        </authorList>
    </citation>
    <scope>NUCLEOTIDE SEQUENCE [LARGE SCALE GENOMIC DNA]</scope>
    <source>
        <strain evidence="3">CGMCC 1.8981</strain>
    </source>
</reference>
<dbReference type="Pfam" id="PF18545">
    <property type="entry name" value="HalOD1"/>
    <property type="match status" value="1"/>
</dbReference>
<protein>
    <recommendedName>
        <fullName evidence="1">Halobacterial output domain-containing protein</fullName>
    </recommendedName>
</protein>
<keyword evidence="3" id="KW-1185">Reference proteome</keyword>
<accession>A0A1H6FQM2</accession>
<evidence type="ECO:0000313" key="3">
    <source>
        <dbReference type="Proteomes" id="UP000199112"/>
    </source>
</evidence>